<evidence type="ECO:0000313" key="1">
    <source>
        <dbReference type="EMBL" id="RAK09910.1"/>
    </source>
</evidence>
<sequence>HSNDLRLGETALSHVSAPSELAQTLHHGEGFRGGQVMATIAAAGRATHCRRNGLWDVIIDEPQELVAGHVNLVNAQELSTTRSYVQLPEGFRVPFLDATADYRPDEYIVPRPGHEGPINLTELLEMPGKVWPDEIAREATRRFYELMHRPDIHQARLDHEALPLEQGDLVMFSNPILTEMQDAARVMRVEGNLVLLDREVEMIAVQSYAIRFMVIGEPDEKGLVEATSVLRAVRTQPGQRRLLQLLGGGVQPEQDSIVQFGPASADSFPVRVVAAEMGEQFSTVLRLVAAAPEIDELTDAFVAPPWTGRRGDDVGFDSFDPEPPRFAGVASSINPALSDPGGLGSYVDANTTARWLVVRLSRVPGAAFLTHFVLHWRVGTGAWTSRDVPLGSGVAEIEGFELGDVVALYAVAVGFGGAISDPGALITYSVGDGDLALPSSLDADGMIAAGGLGHAVLTIPIPAGDTQQVQIYRVPTGDTLDRDLHAAGAPVPVSAGITSSIVDGDATRRTLVDALETGSDWTPGAGWTLSGVADHGAGAAGALAHPITVSDGQSLRIAFTVSGLTGGTLTPQLSGSDTVSAAAVTADGRHYAELAASGTTAFELLADASFAGQVSDLSVYIRTNTSAPQGAWDYYAEPRDGDIVAAMAGPIPTQIS</sequence>
<accession>A0A327XM26</accession>
<protein>
    <recommendedName>
        <fullName evidence="3">Tip attachment protein J domain-containing protein</fullName>
    </recommendedName>
</protein>
<dbReference type="Proteomes" id="UP000249165">
    <property type="component" value="Unassembled WGS sequence"/>
</dbReference>
<organism evidence="1 2">
    <name type="scientific">Salipiger aestuarii</name>
    <dbReference type="NCBI Taxonomy" id="568098"/>
    <lineage>
        <taxon>Bacteria</taxon>
        <taxon>Pseudomonadati</taxon>
        <taxon>Pseudomonadota</taxon>
        <taxon>Alphaproteobacteria</taxon>
        <taxon>Rhodobacterales</taxon>
        <taxon>Roseobacteraceae</taxon>
        <taxon>Salipiger</taxon>
    </lineage>
</organism>
<dbReference type="EMBL" id="QLMG01000062">
    <property type="protein sequence ID" value="RAK09910.1"/>
    <property type="molecule type" value="Genomic_DNA"/>
</dbReference>
<keyword evidence="2" id="KW-1185">Reference proteome</keyword>
<proteinExistence type="predicted"/>
<reference evidence="1 2" key="1">
    <citation type="submission" date="2018-06" db="EMBL/GenBank/DDBJ databases">
        <title>Genomic Encyclopedia of Archaeal and Bacterial Type Strains, Phase II (KMG-II): from individual species to whole genera.</title>
        <authorList>
            <person name="Goeker M."/>
        </authorList>
    </citation>
    <scope>NUCLEOTIDE SEQUENCE [LARGE SCALE GENOMIC DNA]</scope>
    <source>
        <strain evidence="1 2">DSM 22011</strain>
    </source>
</reference>
<dbReference type="AlphaFoldDB" id="A0A327XM26"/>
<name>A0A327XM26_9RHOB</name>
<comment type="caution">
    <text evidence="1">The sequence shown here is derived from an EMBL/GenBank/DDBJ whole genome shotgun (WGS) entry which is preliminary data.</text>
</comment>
<evidence type="ECO:0008006" key="3">
    <source>
        <dbReference type="Google" id="ProtNLM"/>
    </source>
</evidence>
<feature type="non-terminal residue" evidence="1">
    <location>
        <position position="1"/>
    </location>
</feature>
<evidence type="ECO:0000313" key="2">
    <source>
        <dbReference type="Proteomes" id="UP000249165"/>
    </source>
</evidence>
<gene>
    <name evidence="1" type="ORF">ATI53_10621</name>
</gene>